<dbReference type="Proteomes" id="UP001164929">
    <property type="component" value="Chromosome 10"/>
</dbReference>
<evidence type="ECO:0000313" key="2">
    <source>
        <dbReference type="EMBL" id="KAJ6983309.1"/>
    </source>
</evidence>
<comment type="caution">
    <text evidence="2">The sequence shown here is derived from an EMBL/GenBank/DDBJ whole genome shotgun (WGS) entry which is preliminary data.</text>
</comment>
<reference evidence="2" key="1">
    <citation type="journal article" date="2023" name="Mol. Ecol. Resour.">
        <title>Chromosome-level genome assembly of a triploid poplar Populus alba 'Berolinensis'.</title>
        <authorList>
            <person name="Chen S."/>
            <person name="Yu Y."/>
            <person name="Wang X."/>
            <person name="Wang S."/>
            <person name="Zhang T."/>
            <person name="Zhou Y."/>
            <person name="He R."/>
            <person name="Meng N."/>
            <person name="Wang Y."/>
            <person name="Liu W."/>
            <person name="Liu Z."/>
            <person name="Liu J."/>
            <person name="Guo Q."/>
            <person name="Huang H."/>
            <person name="Sederoff R.R."/>
            <person name="Wang G."/>
            <person name="Qu G."/>
            <person name="Chen S."/>
        </authorList>
    </citation>
    <scope>NUCLEOTIDE SEQUENCE</scope>
    <source>
        <strain evidence="2">SC-2020</strain>
    </source>
</reference>
<sequence>MIGTKEFDPEPVQENTSLQDFEDAEDAFSFSYLSLENCDNYGDDFAKQDLGSSFDHQDFFEFFSEEFTSTASSSNTSDSIIFCGKLIPYRGETVVAEKEQNLRLAAQETVVAETEQDLGIAAKTKHTKKGSILPSEPSPSFNKSTQRAAARSNTPPKKKKLQKSYKARESTNKGYTTRKLSVDRTYDCSMRKGPDLSPLVNSGCYSFRLGVGKFPMEMDLSDIRMRQGKKSCTPPARKLPFNDECDQTNKISGKGKREKNLWGLFRGKASLGCIPPNRIPFSSPFSDDHTMIRGAEEYNPEAVQENTGLVDFEDVEEAFTFCNLSSSNCDSAHRDSFSKQDQSSSFDHQDHFGFFSDASTADLSSDSIIFCGKLIPYKGEKVVAETAQKYQEITDKSKLARKSSISPSKSSNSPSKSTERAAARSNASPKKKKQEKSDREDCGSTDKGHAGRKLSVDRYDSSMRKGSNWLPLMKSGSHSLRSGAAKFAMEIGLISDFKTRQSKRSSTPAMFSSENGSDKKDRRSKEKREKKNLRGLCRGEASVDCISYF</sequence>
<dbReference type="AlphaFoldDB" id="A0AAD6MDW5"/>
<feature type="compositionally biased region" description="Basic residues" evidence="1">
    <location>
        <begin position="156"/>
        <end position="165"/>
    </location>
</feature>
<dbReference type="EMBL" id="JAQIZT010000010">
    <property type="protein sequence ID" value="KAJ6983309.1"/>
    <property type="molecule type" value="Genomic_DNA"/>
</dbReference>
<feature type="region of interest" description="Disordered" evidence="1">
    <location>
        <begin position="497"/>
        <end position="533"/>
    </location>
</feature>
<proteinExistence type="predicted"/>
<accession>A0AAD6MDW5</accession>
<feature type="compositionally biased region" description="Low complexity" evidence="1">
    <location>
        <begin position="402"/>
        <end position="416"/>
    </location>
</feature>
<name>A0AAD6MDW5_9ROSI</name>
<organism evidence="2 3">
    <name type="scientific">Populus alba x Populus x berolinensis</name>
    <dbReference type="NCBI Taxonomy" id="444605"/>
    <lineage>
        <taxon>Eukaryota</taxon>
        <taxon>Viridiplantae</taxon>
        <taxon>Streptophyta</taxon>
        <taxon>Embryophyta</taxon>
        <taxon>Tracheophyta</taxon>
        <taxon>Spermatophyta</taxon>
        <taxon>Magnoliopsida</taxon>
        <taxon>eudicotyledons</taxon>
        <taxon>Gunneridae</taxon>
        <taxon>Pentapetalae</taxon>
        <taxon>rosids</taxon>
        <taxon>fabids</taxon>
        <taxon>Malpighiales</taxon>
        <taxon>Salicaceae</taxon>
        <taxon>Saliceae</taxon>
        <taxon>Populus</taxon>
    </lineage>
</organism>
<dbReference type="PANTHER" id="PTHR34130:SF5">
    <property type="entry name" value="OS08G0243800 PROTEIN"/>
    <property type="match status" value="1"/>
</dbReference>
<protein>
    <submittedName>
        <fullName evidence="2">Uncharacterized protein</fullName>
    </submittedName>
</protein>
<feature type="compositionally biased region" description="Polar residues" evidence="1">
    <location>
        <begin position="504"/>
        <end position="515"/>
    </location>
</feature>
<evidence type="ECO:0000313" key="3">
    <source>
        <dbReference type="Proteomes" id="UP001164929"/>
    </source>
</evidence>
<dbReference type="PANTHER" id="PTHR34130">
    <property type="entry name" value="OS08G0243800 PROTEIN"/>
    <property type="match status" value="1"/>
</dbReference>
<feature type="region of interest" description="Disordered" evidence="1">
    <location>
        <begin position="396"/>
        <end position="460"/>
    </location>
</feature>
<feature type="compositionally biased region" description="Basic and acidic residues" evidence="1">
    <location>
        <begin position="516"/>
        <end position="529"/>
    </location>
</feature>
<evidence type="ECO:0000256" key="1">
    <source>
        <dbReference type="SAM" id="MobiDB-lite"/>
    </source>
</evidence>
<gene>
    <name evidence="2" type="ORF">NC653_026199</name>
</gene>
<keyword evidence="3" id="KW-1185">Reference proteome</keyword>
<feature type="compositionally biased region" description="Polar residues" evidence="1">
    <location>
        <begin position="138"/>
        <end position="155"/>
    </location>
</feature>
<feature type="compositionally biased region" description="Basic and acidic residues" evidence="1">
    <location>
        <begin position="435"/>
        <end position="460"/>
    </location>
</feature>
<feature type="region of interest" description="Disordered" evidence="1">
    <location>
        <begin position="123"/>
        <end position="173"/>
    </location>
</feature>